<dbReference type="EMBL" id="SMLW01000672">
    <property type="protein sequence ID" value="MTI28785.1"/>
    <property type="molecule type" value="Genomic_DNA"/>
</dbReference>
<gene>
    <name evidence="1" type="ORF">E1163_27750</name>
</gene>
<reference evidence="1 2" key="1">
    <citation type="submission" date="2019-02" db="EMBL/GenBank/DDBJ databases">
        <authorList>
            <person name="Goldberg S.R."/>
            <person name="Haltli B.A."/>
            <person name="Correa H."/>
            <person name="Russell K.G."/>
        </authorList>
    </citation>
    <scope>NUCLEOTIDE SEQUENCE [LARGE SCALE GENOMIC DNA]</scope>
    <source>
        <strain evidence="1 2">JCM 16186</strain>
    </source>
</reference>
<sequence length="268" mass="31461">MTEPYHIIEAEGKKVPVLISVPHSGTLFPDNIKDHYDQKLIAAPDDTDWFVHKLYDFAPEMGITMITATYSRWVIDLNRDPESAPLYDDGRIITELCPTSSFSGEPIYLDHHMPDRKEIERRLELYYWPYYNKITELLNELKAEFGKVLFWDAHSIRQYVPLIRKEIFPDLILGDNKGKTADDKLIETVLTTFKSTRLKVEHNHPFRGGHLTRYFGKPDENQHALQLEMTKINYMDNKEVHYDIERAGHIRNLLKKTFENLIKTVDEL</sequence>
<dbReference type="InterPro" id="IPR007709">
    <property type="entry name" value="N-FG_amidohydro"/>
</dbReference>
<comment type="caution">
    <text evidence="1">The sequence shown here is derived from an EMBL/GenBank/DDBJ whole genome shotgun (WGS) entry which is preliminary data.</text>
</comment>
<accession>A0ABW9S011</accession>
<name>A0ABW9S011_9BACT</name>
<protein>
    <submittedName>
        <fullName evidence="1">N-formylglutamate deformylase</fullName>
    </submittedName>
</protein>
<dbReference type="RefSeq" id="WP_155176649.1">
    <property type="nucleotide sequence ID" value="NZ_BAAAFL010000012.1"/>
</dbReference>
<dbReference type="SUPFAM" id="SSF53187">
    <property type="entry name" value="Zn-dependent exopeptidases"/>
    <property type="match status" value="1"/>
</dbReference>
<evidence type="ECO:0000313" key="1">
    <source>
        <dbReference type="EMBL" id="MTI28785.1"/>
    </source>
</evidence>
<dbReference type="Proteomes" id="UP000798808">
    <property type="component" value="Unassembled WGS sequence"/>
</dbReference>
<evidence type="ECO:0000313" key="2">
    <source>
        <dbReference type="Proteomes" id="UP000798808"/>
    </source>
</evidence>
<proteinExistence type="predicted"/>
<dbReference type="Gene3D" id="3.40.630.40">
    <property type="entry name" value="Zn-dependent exopeptidases"/>
    <property type="match status" value="1"/>
</dbReference>
<dbReference type="Pfam" id="PF05013">
    <property type="entry name" value="FGase"/>
    <property type="match status" value="1"/>
</dbReference>
<keyword evidence="2" id="KW-1185">Reference proteome</keyword>
<organism evidence="1 2">
    <name type="scientific">Fulvivirga kasyanovii</name>
    <dbReference type="NCBI Taxonomy" id="396812"/>
    <lineage>
        <taxon>Bacteria</taxon>
        <taxon>Pseudomonadati</taxon>
        <taxon>Bacteroidota</taxon>
        <taxon>Cytophagia</taxon>
        <taxon>Cytophagales</taxon>
        <taxon>Fulvivirgaceae</taxon>
        <taxon>Fulvivirga</taxon>
    </lineage>
</organism>